<comment type="caution">
    <text evidence="1">The sequence shown here is derived from an EMBL/GenBank/DDBJ whole genome shotgun (WGS) entry which is preliminary data.</text>
</comment>
<organism evidence="1 2">
    <name type="scientific">Cyclotella cryptica</name>
    <dbReference type="NCBI Taxonomy" id="29204"/>
    <lineage>
        <taxon>Eukaryota</taxon>
        <taxon>Sar</taxon>
        <taxon>Stramenopiles</taxon>
        <taxon>Ochrophyta</taxon>
        <taxon>Bacillariophyta</taxon>
        <taxon>Coscinodiscophyceae</taxon>
        <taxon>Thalassiosirophycidae</taxon>
        <taxon>Stephanodiscales</taxon>
        <taxon>Stephanodiscaceae</taxon>
        <taxon>Cyclotella</taxon>
    </lineage>
</organism>
<protein>
    <submittedName>
        <fullName evidence="1">Uncharacterized protein</fullName>
    </submittedName>
</protein>
<name>A0ABD3PSZ9_9STRA</name>
<dbReference type="AlphaFoldDB" id="A0ABD3PSZ9"/>
<accession>A0ABD3PSZ9</accession>
<sequence>MPISEVAQRAWKAGTAVLTAGTAFYCLFHVDYGSHEHCFSGIQRWYWNKWDSMLGIDKKKLKEISNERGGTT</sequence>
<evidence type="ECO:0000313" key="2">
    <source>
        <dbReference type="Proteomes" id="UP001516023"/>
    </source>
</evidence>
<dbReference type="EMBL" id="JABMIG020000117">
    <property type="protein sequence ID" value="KAL3791143.1"/>
    <property type="molecule type" value="Genomic_DNA"/>
</dbReference>
<proteinExistence type="predicted"/>
<keyword evidence="2" id="KW-1185">Reference proteome</keyword>
<reference evidence="1 2" key="1">
    <citation type="journal article" date="2020" name="G3 (Bethesda)">
        <title>Improved Reference Genome for Cyclotella cryptica CCMP332, a Model for Cell Wall Morphogenesis, Salinity Adaptation, and Lipid Production in Diatoms (Bacillariophyta).</title>
        <authorList>
            <person name="Roberts W.R."/>
            <person name="Downey K.M."/>
            <person name="Ruck E.C."/>
            <person name="Traller J.C."/>
            <person name="Alverson A.J."/>
        </authorList>
    </citation>
    <scope>NUCLEOTIDE SEQUENCE [LARGE SCALE GENOMIC DNA]</scope>
    <source>
        <strain evidence="1 2">CCMP332</strain>
    </source>
</reference>
<dbReference type="Proteomes" id="UP001516023">
    <property type="component" value="Unassembled WGS sequence"/>
</dbReference>
<gene>
    <name evidence="1" type="ORF">HJC23_000563</name>
</gene>
<evidence type="ECO:0000313" key="1">
    <source>
        <dbReference type="EMBL" id="KAL3791143.1"/>
    </source>
</evidence>